<accession>Q0C6U3</accession>
<dbReference type="HOGENOM" id="CLU_1766257_0_0_7"/>
<dbReference type="AlphaFoldDB" id="Q0C6U3"/>
<sequence length="147" mass="16095">MITGVPAARIYVGLHASLGANAYRANIGCRLLSLCFRNHCAKWKRFDGNFLKDELWRELPGGDGPFRLKICIAGGYVALCLHATGVANAPTCQHCWGKPHTFRYVGHARCGQWCAVTRPARVTGDRQCLWVTGGATGRRAEHGEKTA</sequence>
<dbReference type="EMBL" id="CP000142">
    <property type="protein sequence ID" value="ABI81844.1"/>
    <property type="molecule type" value="Genomic_DNA"/>
</dbReference>
<organism evidence="1 2">
    <name type="scientific">Syntrophotalea carbinolica (strain DSM 2380 / NBRC 103641 / GraBd1)</name>
    <name type="common">Pelobacter carbinolicus</name>
    <dbReference type="NCBI Taxonomy" id="338963"/>
    <lineage>
        <taxon>Bacteria</taxon>
        <taxon>Pseudomonadati</taxon>
        <taxon>Thermodesulfobacteriota</taxon>
        <taxon>Desulfuromonadia</taxon>
        <taxon>Desulfuromonadales</taxon>
        <taxon>Syntrophotaleaceae</taxon>
        <taxon>Syntrophotalea</taxon>
    </lineage>
</organism>
<name>Q0C6U3_SYNC1</name>
<keyword evidence="2" id="KW-1185">Reference proteome</keyword>
<dbReference type="Proteomes" id="UP000002534">
    <property type="component" value="Chromosome"/>
</dbReference>
<evidence type="ECO:0000313" key="2">
    <source>
        <dbReference type="Proteomes" id="UP000002534"/>
    </source>
</evidence>
<proteinExistence type="predicted"/>
<gene>
    <name evidence="1" type="ordered locus">Pcar_3224</name>
</gene>
<dbReference type="STRING" id="338963.Pcar_3224"/>
<reference evidence="1 2" key="2">
    <citation type="journal article" date="2012" name="BMC Genomics">
        <title>The genome of Pelobacter carbinolicus reveals surprising metabolic capabilities and physiological features.</title>
        <authorList>
            <person name="Aklujkar M."/>
            <person name="Haveman S.A."/>
            <person name="Didonato R.Jr."/>
            <person name="Chertkov O."/>
            <person name="Han C.S."/>
            <person name="Land M.L."/>
            <person name="Brown P."/>
            <person name="Lovley D.R."/>
        </authorList>
    </citation>
    <scope>NUCLEOTIDE SEQUENCE [LARGE SCALE GENOMIC DNA]</scope>
    <source>
        <strain evidence="2">DSM 2380 / NBRC 103641 / GraBd1</strain>
    </source>
</reference>
<reference evidence="2" key="1">
    <citation type="submission" date="2005-10" db="EMBL/GenBank/DDBJ databases">
        <title>Complete sequence of Pelobacter carbinolicus DSM 2380.</title>
        <authorList>
            <person name="Copeland A."/>
            <person name="Lucas S."/>
            <person name="Lapidus A."/>
            <person name="Barry K."/>
            <person name="Detter J.C."/>
            <person name="Glavina T."/>
            <person name="Hammon N."/>
            <person name="Israni S."/>
            <person name="Pitluck S."/>
            <person name="Chertkov O."/>
            <person name="Schmutz J."/>
            <person name="Larimer F."/>
            <person name="Land M."/>
            <person name="Kyrpides N."/>
            <person name="Ivanova N."/>
            <person name="Richardson P."/>
        </authorList>
    </citation>
    <scope>NUCLEOTIDE SEQUENCE [LARGE SCALE GENOMIC DNA]</scope>
    <source>
        <strain evidence="2">DSM 2380 / NBRC 103641 / GraBd1</strain>
    </source>
</reference>
<dbReference type="KEGG" id="pca:Pcar_3224"/>
<protein>
    <submittedName>
        <fullName evidence="1">Uncharacterized protein</fullName>
    </submittedName>
</protein>
<evidence type="ECO:0000313" key="1">
    <source>
        <dbReference type="EMBL" id="ABI81844.1"/>
    </source>
</evidence>